<feature type="transmembrane region" description="Helical" evidence="1">
    <location>
        <begin position="93"/>
        <end position="113"/>
    </location>
</feature>
<keyword evidence="1" id="KW-1133">Transmembrane helix</keyword>
<name>A0A915EE29_9BILA</name>
<organism evidence="2 3">
    <name type="scientific">Ditylenchus dipsaci</name>
    <dbReference type="NCBI Taxonomy" id="166011"/>
    <lineage>
        <taxon>Eukaryota</taxon>
        <taxon>Metazoa</taxon>
        <taxon>Ecdysozoa</taxon>
        <taxon>Nematoda</taxon>
        <taxon>Chromadorea</taxon>
        <taxon>Rhabditida</taxon>
        <taxon>Tylenchina</taxon>
        <taxon>Tylenchomorpha</taxon>
        <taxon>Sphaerularioidea</taxon>
        <taxon>Anguinidae</taxon>
        <taxon>Anguininae</taxon>
        <taxon>Ditylenchus</taxon>
    </lineage>
</organism>
<protein>
    <submittedName>
        <fullName evidence="3">Uncharacterized protein</fullName>
    </submittedName>
</protein>
<keyword evidence="2" id="KW-1185">Reference proteome</keyword>
<reference evidence="3" key="1">
    <citation type="submission" date="2022-11" db="UniProtKB">
        <authorList>
            <consortium name="WormBaseParasite"/>
        </authorList>
    </citation>
    <scope>IDENTIFICATION</scope>
</reference>
<keyword evidence="1" id="KW-0472">Membrane</keyword>
<evidence type="ECO:0000256" key="1">
    <source>
        <dbReference type="SAM" id="Phobius"/>
    </source>
</evidence>
<dbReference type="Proteomes" id="UP000887574">
    <property type="component" value="Unplaced"/>
</dbReference>
<evidence type="ECO:0000313" key="3">
    <source>
        <dbReference type="WBParaSite" id="jg4334"/>
    </source>
</evidence>
<accession>A0A915EE29</accession>
<sequence length="150" mass="16805">MIVYPSSCLTERRSDNEFRVEYGGCSIDFKLDDNSLYFEDKGSAISFSQNGKQLVMKKKGESDAIDVSASGTPNCDIKIKFDNRRYEPKNSTVIPVVFVLSLQLVSVLVLGSYRNSYFRGGSIDSWCHLLVCCVCSSSPSSVYRKDTQYC</sequence>
<proteinExistence type="predicted"/>
<dbReference type="WBParaSite" id="jg4334">
    <property type="protein sequence ID" value="jg4334"/>
    <property type="gene ID" value="jg4334"/>
</dbReference>
<keyword evidence="1" id="KW-0812">Transmembrane</keyword>
<evidence type="ECO:0000313" key="2">
    <source>
        <dbReference type="Proteomes" id="UP000887574"/>
    </source>
</evidence>
<dbReference type="AlphaFoldDB" id="A0A915EE29"/>